<proteinExistence type="predicted"/>
<accession>A0A4R4MWR7</accession>
<dbReference type="RefSeq" id="WP_132338737.1">
    <property type="nucleotide sequence ID" value="NZ_SMJZ01000180.1"/>
</dbReference>
<comment type="caution">
    <text evidence="1">The sequence shown here is derived from an EMBL/GenBank/DDBJ whole genome shotgun (WGS) entry which is preliminary data.</text>
</comment>
<dbReference type="AlphaFoldDB" id="A0A4R4MWR7"/>
<organism evidence="1 2">
    <name type="scientific">Nonomuraea longispora</name>
    <dbReference type="NCBI Taxonomy" id="1848320"/>
    <lineage>
        <taxon>Bacteria</taxon>
        <taxon>Bacillati</taxon>
        <taxon>Actinomycetota</taxon>
        <taxon>Actinomycetes</taxon>
        <taxon>Streptosporangiales</taxon>
        <taxon>Streptosporangiaceae</taxon>
        <taxon>Nonomuraea</taxon>
    </lineage>
</organism>
<sequence length="580" mass="63010">MKGKTLRRGVGAAENTLHPLVITKGNRLPEIRVLDSVECPGSITFGDHSTTVRKADGQSRTPLDRNTYTMHDHFKANHSGILTSPRKDKMKSRVALTASVATIILLSSNLAQAASGPSPKPETTSHSSAPLGTQALILTRDEQPKPSRPTLDRLAHEAKAQGISLKKALDEYAAEAVRKDPNLQADMPDGPVPDPTIKVDGIPFAELIDLSRLAEAKGYSFDEAIDRYAWVPAVDAVAIQLSQNFHDDLSGMAYTNGGRSLRIGFKGEIPAKAIELAKTLPGEVEFISDKGFSEAELKEVRDARHSILASNPEVQELIGRYDVETGVIAFQAELHTKRLDSADKNRIKQTLQPAPSENPNISINVTLVDDLKYSLTDNYLRGGGYLTLNNAHICMAGFNIQSDSGVRAATTAKHCADDPYLVYENHSDYDTNRTTLSRMFRASLYDFARYQGGDLTYTRTFYYELNLPRYAIASGVVTTLDRPMCSFGRSSSEAGLGARCGYISDVSTEYTSGGVTYHDNFEADYGLIGGDSGGPTYWGGIAYGINSGSDGTFSQIAKVSNFNESGGFGSDWNVWICSTC</sequence>
<dbReference type="InterPro" id="IPR043504">
    <property type="entry name" value="Peptidase_S1_PA_chymotrypsin"/>
</dbReference>
<dbReference type="Proteomes" id="UP000295157">
    <property type="component" value="Unassembled WGS sequence"/>
</dbReference>
<reference evidence="1 2" key="1">
    <citation type="submission" date="2019-02" db="EMBL/GenBank/DDBJ databases">
        <title>Draft genome sequences of novel Actinobacteria.</title>
        <authorList>
            <person name="Sahin N."/>
            <person name="Ay H."/>
            <person name="Saygin H."/>
        </authorList>
    </citation>
    <scope>NUCLEOTIDE SEQUENCE [LARGE SCALE GENOMIC DNA]</scope>
    <source>
        <strain evidence="1 2">KC201</strain>
    </source>
</reference>
<dbReference type="InterPro" id="IPR009003">
    <property type="entry name" value="Peptidase_S1_PA"/>
</dbReference>
<protein>
    <recommendedName>
        <fullName evidence="3">Trypsin-like serine protease</fullName>
    </recommendedName>
</protein>
<evidence type="ECO:0000313" key="1">
    <source>
        <dbReference type="EMBL" id="TDC00701.1"/>
    </source>
</evidence>
<evidence type="ECO:0000313" key="2">
    <source>
        <dbReference type="Proteomes" id="UP000295157"/>
    </source>
</evidence>
<dbReference type="SUPFAM" id="SSF50494">
    <property type="entry name" value="Trypsin-like serine proteases"/>
    <property type="match status" value="1"/>
</dbReference>
<keyword evidence="2" id="KW-1185">Reference proteome</keyword>
<dbReference type="EMBL" id="SMJZ01000180">
    <property type="protein sequence ID" value="TDC00701.1"/>
    <property type="molecule type" value="Genomic_DNA"/>
</dbReference>
<gene>
    <name evidence="1" type="ORF">E1267_33950</name>
</gene>
<name>A0A4R4MWR7_9ACTN</name>
<evidence type="ECO:0008006" key="3">
    <source>
        <dbReference type="Google" id="ProtNLM"/>
    </source>
</evidence>
<dbReference type="Gene3D" id="2.40.10.10">
    <property type="entry name" value="Trypsin-like serine proteases"/>
    <property type="match status" value="2"/>
</dbReference>
<dbReference type="OrthoDB" id="8781117at2"/>